<reference evidence="3" key="2">
    <citation type="submission" date="2020-02" db="EMBL/GenBank/DDBJ databases">
        <title>Flavobacterium profundi sp. nov., isolated from a deep-sea seamount.</title>
        <authorList>
            <person name="Zhang D.-C."/>
        </authorList>
    </citation>
    <scope>NUCLEOTIDE SEQUENCE</scope>
    <source>
        <strain evidence="3">EC11</strain>
    </source>
</reference>
<reference evidence="3" key="1">
    <citation type="submission" date="2019-05" db="EMBL/GenBank/DDBJ databases">
        <authorList>
            <person name="Lianzixin W."/>
        </authorList>
    </citation>
    <scope>NUCLEOTIDE SEQUENCE</scope>
    <source>
        <strain evidence="3">EC11</strain>
    </source>
</reference>
<organism evidence="3 4">
    <name type="scientific">Flavobacterium jejuense</name>
    <dbReference type="NCBI Taxonomy" id="1544455"/>
    <lineage>
        <taxon>Bacteria</taxon>
        <taxon>Pseudomonadati</taxon>
        <taxon>Bacteroidota</taxon>
        <taxon>Flavobacteriia</taxon>
        <taxon>Flavobacteriales</taxon>
        <taxon>Flavobacteriaceae</taxon>
        <taxon>Flavobacterium</taxon>
    </lineage>
</organism>
<dbReference type="EMBL" id="VEVQ02000004">
    <property type="protein sequence ID" value="NHN25579.1"/>
    <property type="molecule type" value="Genomic_DNA"/>
</dbReference>
<name>A0ABX0IS10_9FLAO</name>
<keyword evidence="4" id="KW-1185">Reference proteome</keyword>
<dbReference type="RefSeq" id="WP_140961875.1">
    <property type="nucleotide sequence ID" value="NZ_VEVQ02000004.1"/>
</dbReference>
<keyword evidence="1" id="KW-0732">Signal</keyword>
<evidence type="ECO:0000313" key="4">
    <source>
        <dbReference type="Proteomes" id="UP000817854"/>
    </source>
</evidence>
<feature type="domain" description="Gliding motility-associated protein GldM C-terminal" evidence="2">
    <location>
        <begin position="127"/>
        <end position="217"/>
    </location>
</feature>
<dbReference type="Pfam" id="PF12080">
    <property type="entry name" value="GldM_4th"/>
    <property type="match status" value="1"/>
</dbReference>
<sequence>MKVTLFLISFLFCLNSIAQDSLKSSIKKYSFVKNEQVENVVYRGLKNPITIYVPNAKLFKANGLGLEKRSENKYYLFPDKGLQTEVKLEITLNNDSIVYESIFFRIKDIRGPIVMINDNDCEGCLIELSRNDLKNATLSMDFADRLLDFEFTIKEFSIIPLSKKRKNIEVIGNTINDEIFNILNKYKKGSRFVILVTKFDHNIKAMICKTAPIEFKIID</sequence>
<protein>
    <recommendedName>
        <fullName evidence="2">Gliding motility-associated protein GldM C-terminal domain-containing protein</fullName>
    </recommendedName>
</protein>
<comment type="caution">
    <text evidence="3">The sequence shown here is derived from an EMBL/GenBank/DDBJ whole genome shotgun (WGS) entry which is preliminary data.</text>
</comment>
<dbReference type="InterPro" id="IPR022719">
    <property type="entry name" value="Motility-assoc_prot_GldM_C"/>
</dbReference>
<dbReference type="Proteomes" id="UP000817854">
    <property type="component" value="Unassembled WGS sequence"/>
</dbReference>
<evidence type="ECO:0000313" key="3">
    <source>
        <dbReference type="EMBL" id="NHN25579.1"/>
    </source>
</evidence>
<feature type="signal peptide" evidence="1">
    <location>
        <begin position="1"/>
        <end position="18"/>
    </location>
</feature>
<evidence type="ECO:0000259" key="2">
    <source>
        <dbReference type="Pfam" id="PF12080"/>
    </source>
</evidence>
<evidence type="ECO:0000256" key="1">
    <source>
        <dbReference type="SAM" id="SignalP"/>
    </source>
</evidence>
<proteinExistence type="predicted"/>
<accession>A0ABX0IS10</accession>
<gene>
    <name evidence="3" type="ORF">FIA58_007810</name>
</gene>
<feature type="chain" id="PRO_5047425430" description="Gliding motility-associated protein GldM C-terminal domain-containing protein" evidence="1">
    <location>
        <begin position="19"/>
        <end position="219"/>
    </location>
</feature>